<organism evidence="4 5">
    <name type="scientific">Ancrocorticia populi</name>
    <dbReference type="NCBI Taxonomy" id="2175228"/>
    <lineage>
        <taxon>Bacteria</taxon>
        <taxon>Bacillati</taxon>
        <taxon>Actinomycetota</taxon>
        <taxon>Actinomycetes</taxon>
        <taxon>Actinomycetales</taxon>
        <taxon>Actinomycetaceae</taxon>
        <taxon>Ancrocorticia</taxon>
    </lineage>
</organism>
<gene>
    <name evidence="4" type="ORF">DD236_03025</name>
</gene>
<evidence type="ECO:0000256" key="1">
    <source>
        <dbReference type="SAM" id="MobiDB-lite"/>
    </source>
</evidence>
<reference evidence="5" key="1">
    <citation type="submission" date="2018-05" db="EMBL/GenBank/DDBJ databases">
        <authorList>
            <person name="Li Y."/>
        </authorList>
    </citation>
    <scope>NUCLEOTIDE SEQUENCE [LARGE SCALE GENOMIC DNA]</scope>
    <source>
        <strain evidence="5">sk1b4</strain>
    </source>
</reference>
<evidence type="ECO:0000313" key="4">
    <source>
        <dbReference type="EMBL" id="PWF27374.1"/>
    </source>
</evidence>
<feature type="region of interest" description="Disordered" evidence="1">
    <location>
        <begin position="110"/>
        <end position="140"/>
    </location>
</feature>
<name>A0A2V1KEQ7_9ACTO</name>
<feature type="compositionally biased region" description="Basic and acidic residues" evidence="1">
    <location>
        <begin position="118"/>
        <end position="127"/>
    </location>
</feature>
<accession>A0A2V1KEQ7</accession>
<protein>
    <recommendedName>
        <fullName evidence="3">Low molecular weight protein antigen 6 PH domain-containing protein</fullName>
    </recommendedName>
</protein>
<dbReference type="AlphaFoldDB" id="A0A2V1KEQ7"/>
<dbReference type="RefSeq" id="WP_109092874.1">
    <property type="nucleotide sequence ID" value="NZ_QETB01000001.1"/>
</dbReference>
<dbReference type="OrthoDB" id="3267515at2"/>
<feature type="transmembrane region" description="Helical" evidence="2">
    <location>
        <begin position="46"/>
        <end position="66"/>
    </location>
</feature>
<keyword evidence="2" id="KW-0812">Transmembrane</keyword>
<evidence type="ECO:0000259" key="3">
    <source>
        <dbReference type="Pfam" id="PF10756"/>
    </source>
</evidence>
<feature type="domain" description="Low molecular weight protein antigen 6 PH" evidence="3">
    <location>
        <begin position="62"/>
        <end position="93"/>
    </location>
</feature>
<evidence type="ECO:0000313" key="5">
    <source>
        <dbReference type="Proteomes" id="UP000245283"/>
    </source>
</evidence>
<feature type="transmembrane region" description="Helical" evidence="2">
    <location>
        <begin position="15"/>
        <end position="34"/>
    </location>
</feature>
<keyword evidence="2" id="KW-0472">Membrane</keyword>
<proteinExistence type="predicted"/>
<dbReference type="InterPro" id="IPR019692">
    <property type="entry name" value="CFP-6_PH"/>
</dbReference>
<keyword evidence="5" id="KW-1185">Reference proteome</keyword>
<keyword evidence="2" id="KW-1133">Transmembrane helix</keyword>
<feature type="transmembrane region" description="Helical" evidence="2">
    <location>
        <begin position="209"/>
        <end position="230"/>
    </location>
</feature>
<feature type="region of interest" description="Disordered" evidence="1">
    <location>
        <begin position="171"/>
        <end position="199"/>
    </location>
</feature>
<sequence>MNQGPTYVLRNRSQVLKGILLIIFGAVLVVVTAFDPVEASYLPPGLAALGLVGIASSVFILPRVVVTPAGIETRNWMFRVAVPWNHYRELETKFGMYLVSTDTKDVVASYPGSGGISKGREELGEKHRLGRSTPKSASLPLHTEGTVKHWADMNQAIGLVESVYTHDYLKDKRSKKHQPAPGTRAATEPNFDDPADGAFPRQRTKSVEVMSAASLVVGVALLLVGIGFSFG</sequence>
<dbReference type="EMBL" id="QETB01000001">
    <property type="protein sequence ID" value="PWF27374.1"/>
    <property type="molecule type" value="Genomic_DNA"/>
</dbReference>
<comment type="caution">
    <text evidence="4">The sequence shown here is derived from an EMBL/GenBank/DDBJ whole genome shotgun (WGS) entry which is preliminary data.</text>
</comment>
<dbReference type="Pfam" id="PF10756">
    <property type="entry name" value="bPH_6"/>
    <property type="match status" value="1"/>
</dbReference>
<dbReference type="Proteomes" id="UP000245283">
    <property type="component" value="Unassembled WGS sequence"/>
</dbReference>
<evidence type="ECO:0000256" key="2">
    <source>
        <dbReference type="SAM" id="Phobius"/>
    </source>
</evidence>